<dbReference type="GO" id="GO:0030288">
    <property type="term" value="C:outer membrane-bounded periplasmic space"/>
    <property type="evidence" value="ECO:0007669"/>
    <property type="project" value="InterPro"/>
</dbReference>
<evidence type="ECO:0000259" key="11">
    <source>
        <dbReference type="Pfam" id="PF01011"/>
    </source>
</evidence>
<feature type="active site" description="Proton acceptor" evidence="6">
    <location>
        <position position="318"/>
    </location>
</feature>
<proteinExistence type="inferred from homology"/>
<protein>
    <submittedName>
        <fullName evidence="12">PQQ-dependent dehydrogenase, methanol/ethanol family</fullName>
    </submittedName>
</protein>
<evidence type="ECO:0000313" key="13">
    <source>
        <dbReference type="Proteomes" id="UP000198704"/>
    </source>
</evidence>
<gene>
    <name evidence="12" type="ORF">SAMN05216360_101511</name>
</gene>
<feature type="binding site" evidence="7">
    <location>
        <position position="174"/>
    </location>
    <ligand>
        <name>pyrroloquinoline quinone</name>
        <dbReference type="ChEBI" id="CHEBI:58442"/>
    </ligand>
</feature>
<dbReference type="CDD" id="cd10278">
    <property type="entry name" value="PQQ_MDH"/>
    <property type="match status" value="1"/>
</dbReference>
<dbReference type="InterPro" id="IPR018391">
    <property type="entry name" value="PQQ_b-propeller_rpt"/>
</dbReference>
<dbReference type="Proteomes" id="UP000198704">
    <property type="component" value="Unassembled WGS sequence"/>
</dbReference>
<evidence type="ECO:0000256" key="10">
    <source>
        <dbReference type="SAM" id="SignalP"/>
    </source>
</evidence>
<evidence type="ECO:0000256" key="6">
    <source>
        <dbReference type="PIRSR" id="PIRSR617512-1"/>
    </source>
</evidence>
<dbReference type="InterPro" id="IPR017512">
    <property type="entry name" value="PQQ_MeOH/EtOH_DH"/>
</dbReference>
<evidence type="ECO:0000256" key="5">
    <source>
        <dbReference type="ARBA" id="ARBA00023002"/>
    </source>
</evidence>
<dbReference type="FunFam" id="2.140.10.10:FF:000003">
    <property type="entry name" value="Methanol dehydrogenase, large subunit"/>
    <property type="match status" value="1"/>
</dbReference>
<evidence type="ECO:0000313" key="12">
    <source>
        <dbReference type="EMBL" id="SDM31036.1"/>
    </source>
</evidence>
<sequence length="600" mass="65471">MKKIALVASVAYAATLLPASANENLMKMMENPNDWAFPGLNYSNTRFSKLDQINTKNVKDLQVAWTFSTGVLRGHEGAPLVIGNVMYVHTPFPNIVYALDLEHEQKILWKYEPKQDPSVIPVMCCDTVNRGLAYADGAILLHQADTTLVSLDAKTGKVNWSVKNGDPSKGATNTATVMPVKDKVLVGISGGEFGVQCSITAYSLKDGKRIWRGYSEGPDDELLVDPEKTTSLGKPIGKDSSLKTWEGDQWKTGGGCTWGWYSYDPKLNLVYYGSGNPSTWNPKQRPGDNKWSMTIWARNPDTGMAKWVYQMTPHDEWDYDGINEMILTDQKVDGKEQPLLTHFDRNGFGYTLNRETGELLVAEKFDPAVNWASKVDMDKGSKTYGRPLVQSKYSTEQNGEDTNSKGICPAALGSKDEQPAAFSPKTNLFYVPTNHVCMDYEPFRVTYTPGQPYVGATLSMYPAPNSHGGMGNFIAWDGVKGKIVWSDPEQFSVWSGALATAGDVVFYGTLEGYIKAVDDKTGKELWKFKTPSGIIGNVMTYAIKGKQHIAVLSGVGGWAGIGLAAGLTDPNAGLGAVGGYAALSQYTNLGGTLTDFALPN</sequence>
<evidence type="ECO:0000256" key="1">
    <source>
        <dbReference type="ARBA" id="ARBA00008156"/>
    </source>
</evidence>
<keyword evidence="13" id="KW-1185">Reference proteome</keyword>
<feature type="chain" id="PRO_5011684359" evidence="10">
    <location>
        <begin position="22"/>
        <end position="600"/>
    </location>
</feature>
<dbReference type="Pfam" id="PF01011">
    <property type="entry name" value="PQQ"/>
    <property type="match status" value="2"/>
</dbReference>
<dbReference type="SMART" id="SM00564">
    <property type="entry name" value="PQQ"/>
    <property type="match status" value="4"/>
</dbReference>
<keyword evidence="8" id="KW-0106">Calcium</keyword>
<name>A0A1G9S6D0_9HYPH</name>
<keyword evidence="5" id="KW-0560">Oxidoreductase</keyword>
<comment type="similarity">
    <text evidence="1">Belongs to the bacterial PQQ dehydrogenase family.</text>
</comment>
<feature type="binding site" evidence="8">
    <location>
        <position position="318"/>
    </location>
    <ligand>
        <name>Ca(2+)</name>
        <dbReference type="ChEBI" id="CHEBI:29108"/>
    </ligand>
</feature>
<keyword evidence="4 7" id="KW-0634">PQQ</keyword>
<feature type="signal peptide" evidence="10">
    <location>
        <begin position="1"/>
        <end position="21"/>
    </location>
</feature>
<feature type="binding site" evidence="8">
    <location>
        <position position="276"/>
    </location>
    <ligand>
        <name>Ca(2+)</name>
        <dbReference type="ChEBI" id="CHEBI:29108"/>
    </ligand>
</feature>
<evidence type="ECO:0000256" key="2">
    <source>
        <dbReference type="ARBA" id="ARBA00022723"/>
    </source>
</evidence>
<dbReference type="PROSITE" id="PS00364">
    <property type="entry name" value="BACTERIAL_PQQ_2"/>
    <property type="match status" value="1"/>
</dbReference>
<dbReference type="GO" id="GO:0005509">
    <property type="term" value="F:calcium ion binding"/>
    <property type="evidence" value="ECO:0007669"/>
    <property type="project" value="InterPro"/>
</dbReference>
<feature type="binding site" evidence="7">
    <location>
        <position position="76"/>
    </location>
    <ligand>
        <name>pyrroloquinoline quinone</name>
        <dbReference type="ChEBI" id="CHEBI:58442"/>
    </ligand>
</feature>
<dbReference type="InterPro" id="IPR001479">
    <property type="entry name" value="Quinoprotein_DH_CS"/>
</dbReference>
<comment type="cofactor">
    <cofactor evidence="8">
        <name>Ca(2+)</name>
        <dbReference type="ChEBI" id="CHEBI:29108"/>
    </cofactor>
    <text evidence="8">Binds 1 Ca(2+) ion per subunit.</text>
</comment>
<keyword evidence="3 10" id="KW-0732">Signal</keyword>
<dbReference type="EMBL" id="FNHS01000001">
    <property type="protein sequence ID" value="SDM31036.1"/>
    <property type="molecule type" value="Genomic_DNA"/>
</dbReference>
<dbReference type="InterPro" id="IPR011047">
    <property type="entry name" value="Quinoprotein_ADH-like_sf"/>
</dbReference>
<dbReference type="STRING" id="582672.SAMN05216360_101511"/>
<dbReference type="NCBIfam" id="TIGR03075">
    <property type="entry name" value="PQQ_enz_alc_DH"/>
    <property type="match status" value="1"/>
</dbReference>
<keyword evidence="2 8" id="KW-0479">Metal-binding</keyword>
<evidence type="ECO:0000256" key="4">
    <source>
        <dbReference type="ARBA" id="ARBA00022891"/>
    </source>
</evidence>
<dbReference type="Gene3D" id="2.140.10.10">
    <property type="entry name" value="Quinoprotein alcohol dehydrogenase-like superfamily"/>
    <property type="match status" value="1"/>
</dbReference>
<dbReference type="RefSeq" id="WP_091712966.1">
    <property type="nucleotide sequence ID" value="NZ_FNHS01000001.1"/>
</dbReference>
<keyword evidence="9" id="KW-1015">Disulfide bond</keyword>
<feature type="binding site" evidence="8">
    <location>
        <position position="192"/>
    </location>
    <ligand>
        <name>Ca(2+)</name>
        <dbReference type="ChEBI" id="CHEBI:29108"/>
    </ligand>
</feature>
<dbReference type="PANTHER" id="PTHR32303">
    <property type="entry name" value="QUINOPROTEIN ALCOHOL DEHYDROGENASE (CYTOCHROME C)"/>
    <property type="match status" value="1"/>
</dbReference>
<organism evidence="12 13">
    <name type="scientific">Methylobacterium phyllostachyos</name>
    <dbReference type="NCBI Taxonomy" id="582672"/>
    <lineage>
        <taxon>Bacteria</taxon>
        <taxon>Pseudomonadati</taxon>
        <taxon>Pseudomonadota</taxon>
        <taxon>Alphaproteobacteria</taxon>
        <taxon>Hyphomicrobiales</taxon>
        <taxon>Methylobacteriaceae</taxon>
        <taxon>Methylobacterium</taxon>
    </lineage>
</organism>
<feature type="binding site" evidence="7">
    <location>
        <position position="130"/>
    </location>
    <ligand>
        <name>pyrroloquinoline quinone</name>
        <dbReference type="ChEBI" id="CHEBI:58442"/>
    </ligand>
</feature>
<dbReference type="GO" id="GO:0016020">
    <property type="term" value="C:membrane"/>
    <property type="evidence" value="ECO:0007669"/>
    <property type="project" value="InterPro"/>
</dbReference>
<evidence type="ECO:0000256" key="8">
    <source>
        <dbReference type="PIRSR" id="PIRSR617512-3"/>
    </source>
</evidence>
<feature type="disulfide bond" evidence="9">
    <location>
        <begin position="124"/>
        <end position="125"/>
    </location>
</feature>
<dbReference type="SUPFAM" id="SSF50998">
    <property type="entry name" value="Quinoprotein alcohol dehydrogenase-like"/>
    <property type="match status" value="1"/>
</dbReference>
<dbReference type="OrthoDB" id="9794322at2"/>
<dbReference type="GO" id="GO:0016614">
    <property type="term" value="F:oxidoreductase activity, acting on CH-OH group of donors"/>
    <property type="evidence" value="ECO:0007669"/>
    <property type="project" value="InterPro"/>
</dbReference>
<accession>A0A1G9S6D0</accession>
<dbReference type="GO" id="GO:0070968">
    <property type="term" value="F:pyrroloquinoline quinone binding"/>
    <property type="evidence" value="ECO:0007669"/>
    <property type="project" value="UniProtKB-ARBA"/>
</dbReference>
<reference evidence="13" key="1">
    <citation type="submission" date="2016-10" db="EMBL/GenBank/DDBJ databases">
        <authorList>
            <person name="Varghese N."/>
            <person name="Submissions S."/>
        </authorList>
    </citation>
    <scope>NUCLEOTIDE SEQUENCE [LARGE SCALE GENOMIC DNA]</scope>
    <source>
        <strain evidence="13">BL47</strain>
    </source>
</reference>
<feature type="domain" description="Pyrrolo-quinoline quinone repeat" evidence="11">
    <location>
        <begin position="494"/>
        <end position="549"/>
    </location>
</feature>
<dbReference type="PANTHER" id="PTHR32303:SF4">
    <property type="entry name" value="QUINOPROTEIN GLUCOSE DEHYDROGENASE"/>
    <property type="match status" value="1"/>
</dbReference>
<evidence type="ECO:0000256" key="3">
    <source>
        <dbReference type="ARBA" id="ARBA00022729"/>
    </source>
</evidence>
<feature type="domain" description="Pyrrolo-quinoline quinone repeat" evidence="11">
    <location>
        <begin position="35"/>
        <end position="362"/>
    </location>
</feature>
<evidence type="ECO:0000256" key="9">
    <source>
        <dbReference type="PIRSR" id="PIRSR617512-4"/>
    </source>
</evidence>
<dbReference type="AlphaFoldDB" id="A0A1G9S6D0"/>
<dbReference type="InterPro" id="IPR002372">
    <property type="entry name" value="PQQ_rpt_dom"/>
</dbReference>
<comment type="cofactor">
    <cofactor evidence="7">
        <name>pyrroloquinoline quinone</name>
        <dbReference type="ChEBI" id="CHEBI:58442"/>
    </cofactor>
    <text evidence="7">Binds 1 PQQ group per subunit.</text>
</comment>
<evidence type="ECO:0000256" key="7">
    <source>
        <dbReference type="PIRSR" id="PIRSR617512-2"/>
    </source>
</evidence>